<feature type="transmembrane region" description="Helical" evidence="5">
    <location>
        <begin position="220"/>
        <end position="242"/>
    </location>
</feature>
<name>A0A517YGR6_9BACT</name>
<sequence>MLVPILQFLVCAAVIVVAGTFLSKFADAIAELTGLGRLLVGSVLLAGATSLPELTVDISAVRMGAVDLAVGDLIGSCLMNLLILAILDLSHHSNGRMLSKQAAAHALSGSVSASLICLVALGLLTSKWISPYAMMGLSPVIIAIVVAYILGVRLVYLDQRIAHRTAVDEGAKPHEVGANLSLGNAVAGFVACAGVILIAGPFLAHAADALATESGLGGTFVGTTLVAFSTSLPELVASLAALRMGAHDLAIGNVFGSNAFNMLLLAPLEVIQPGSLFSAVSPNHAITCVATLLATQVAVMGQLYQVEKRTRLIEPDALLVILIVFGALGLVYFCR</sequence>
<proteinExistence type="predicted"/>
<feature type="transmembrane region" description="Helical" evidence="5">
    <location>
        <begin position="176"/>
        <end position="200"/>
    </location>
</feature>
<feature type="transmembrane region" description="Helical" evidence="5">
    <location>
        <begin position="68"/>
        <end position="90"/>
    </location>
</feature>
<feature type="transmembrane region" description="Helical" evidence="5">
    <location>
        <begin position="38"/>
        <end position="56"/>
    </location>
</feature>
<dbReference type="PANTHER" id="PTHR10846">
    <property type="entry name" value="SODIUM/POTASSIUM/CALCIUM EXCHANGER"/>
    <property type="match status" value="1"/>
</dbReference>
<dbReference type="PANTHER" id="PTHR10846:SF8">
    <property type="entry name" value="INNER MEMBRANE PROTEIN YRBG"/>
    <property type="match status" value="1"/>
</dbReference>
<feature type="domain" description="Sodium/calcium exchanger membrane region" evidence="6">
    <location>
        <begin position="5"/>
        <end position="137"/>
    </location>
</feature>
<feature type="transmembrane region" description="Helical" evidence="5">
    <location>
        <begin position="6"/>
        <end position="26"/>
    </location>
</feature>
<evidence type="ECO:0000256" key="2">
    <source>
        <dbReference type="ARBA" id="ARBA00022692"/>
    </source>
</evidence>
<keyword evidence="4 5" id="KW-0472">Membrane</keyword>
<organism evidence="7 8">
    <name type="scientific">Anatilimnocola aggregata</name>
    <dbReference type="NCBI Taxonomy" id="2528021"/>
    <lineage>
        <taxon>Bacteria</taxon>
        <taxon>Pseudomonadati</taxon>
        <taxon>Planctomycetota</taxon>
        <taxon>Planctomycetia</taxon>
        <taxon>Pirellulales</taxon>
        <taxon>Pirellulaceae</taxon>
        <taxon>Anatilimnocola</taxon>
    </lineage>
</organism>
<keyword evidence="2 5" id="KW-0812">Transmembrane</keyword>
<feature type="transmembrane region" description="Helical" evidence="5">
    <location>
        <begin position="249"/>
        <end position="271"/>
    </location>
</feature>
<dbReference type="GO" id="GO:0006874">
    <property type="term" value="P:intracellular calcium ion homeostasis"/>
    <property type="evidence" value="ECO:0007669"/>
    <property type="project" value="TreeGrafter"/>
</dbReference>
<evidence type="ECO:0000313" key="8">
    <source>
        <dbReference type="Proteomes" id="UP000315017"/>
    </source>
</evidence>
<keyword evidence="8" id="KW-1185">Reference proteome</keyword>
<comment type="subcellular location">
    <subcellularLocation>
        <location evidence="1">Membrane</location>
        <topology evidence="1">Multi-pass membrane protein</topology>
    </subcellularLocation>
</comment>
<dbReference type="InterPro" id="IPR004481">
    <property type="entry name" value="K/Na/Ca-exchanger"/>
</dbReference>
<dbReference type="GO" id="GO:0005886">
    <property type="term" value="C:plasma membrane"/>
    <property type="evidence" value="ECO:0007669"/>
    <property type="project" value="TreeGrafter"/>
</dbReference>
<accession>A0A517YGR6</accession>
<gene>
    <name evidence="7" type="primary">yrbG_2</name>
    <name evidence="7" type="ORF">ETAA8_45330</name>
</gene>
<dbReference type="InterPro" id="IPR004837">
    <property type="entry name" value="NaCa_Exmemb"/>
</dbReference>
<evidence type="ECO:0000256" key="3">
    <source>
        <dbReference type="ARBA" id="ARBA00022989"/>
    </source>
</evidence>
<evidence type="ECO:0000256" key="5">
    <source>
        <dbReference type="SAM" id="Phobius"/>
    </source>
</evidence>
<feature type="transmembrane region" description="Helical" evidence="5">
    <location>
        <begin position="102"/>
        <end position="124"/>
    </location>
</feature>
<evidence type="ECO:0000313" key="7">
    <source>
        <dbReference type="EMBL" id="QDU29423.1"/>
    </source>
</evidence>
<dbReference type="InterPro" id="IPR044880">
    <property type="entry name" value="NCX_ion-bd_dom_sf"/>
</dbReference>
<dbReference type="GO" id="GO:0008273">
    <property type="term" value="F:calcium, potassium:sodium antiporter activity"/>
    <property type="evidence" value="ECO:0007669"/>
    <property type="project" value="TreeGrafter"/>
</dbReference>
<dbReference type="Proteomes" id="UP000315017">
    <property type="component" value="Chromosome"/>
</dbReference>
<dbReference type="GO" id="GO:0005262">
    <property type="term" value="F:calcium channel activity"/>
    <property type="evidence" value="ECO:0007669"/>
    <property type="project" value="TreeGrafter"/>
</dbReference>
<dbReference type="AlphaFoldDB" id="A0A517YGR6"/>
<evidence type="ECO:0000256" key="1">
    <source>
        <dbReference type="ARBA" id="ARBA00004141"/>
    </source>
</evidence>
<feature type="transmembrane region" description="Helical" evidence="5">
    <location>
        <begin position="136"/>
        <end position="156"/>
    </location>
</feature>
<dbReference type="EMBL" id="CP036274">
    <property type="protein sequence ID" value="QDU29423.1"/>
    <property type="molecule type" value="Genomic_DNA"/>
</dbReference>
<protein>
    <submittedName>
        <fullName evidence="7">Inner membrane protein YrbG</fullName>
    </submittedName>
</protein>
<dbReference type="Gene3D" id="1.20.1420.30">
    <property type="entry name" value="NCX, central ion-binding region"/>
    <property type="match status" value="1"/>
</dbReference>
<dbReference type="KEGG" id="aagg:ETAA8_45330"/>
<evidence type="ECO:0000256" key="4">
    <source>
        <dbReference type="ARBA" id="ARBA00023136"/>
    </source>
</evidence>
<dbReference type="RefSeq" id="WP_145093201.1">
    <property type="nucleotide sequence ID" value="NZ_CP036274.1"/>
</dbReference>
<feature type="domain" description="Sodium/calcium exchanger membrane region" evidence="6">
    <location>
        <begin position="185"/>
        <end position="325"/>
    </location>
</feature>
<dbReference type="Pfam" id="PF01699">
    <property type="entry name" value="Na_Ca_ex"/>
    <property type="match status" value="2"/>
</dbReference>
<evidence type="ECO:0000259" key="6">
    <source>
        <dbReference type="Pfam" id="PF01699"/>
    </source>
</evidence>
<keyword evidence="3 5" id="KW-1133">Transmembrane helix</keyword>
<reference evidence="7 8" key="1">
    <citation type="submission" date="2019-02" db="EMBL/GenBank/DDBJ databases">
        <title>Deep-cultivation of Planctomycetes and their phenomic and genomic characterization uncovers novel biology.</title>
        <authorList>
            <person name="Wiegand S."/>
            <person name="Jogler M."/>
            <person name="Boedeker C."/>
            <person name="Pinto D."/>
            <person name="Vollmers J."/>
            <person name="Rivas-Marin E."/>
            <person name="Kohn T."/>
            <person name="Peeters S.H."/>
            <person name="Heuer A."/>
            <person name="Rast P."/>
            <person name="Oberbeckmann S."/>
            <person name="Bunk B."/>
            <person name="Jeske O."/>
            <person name="Meyerdierks A."/>
            <person name="Storesund J.E."/>
            <person name="Kallscheuer N."/>
            <person name="Luecker S."/>
            <person name="Lage O.M."/>
            <person name="Pohl T."/>
            <person name="Merkel B.J."/>
            <person name="Hornburger P."/>
            <person name="Mueller R.-W."/>
            <person name="Bruemmer F."/>
            <person name="Labrenz M."/>
            <person name="Spormann A.M."/>
            <person name="Op den Camp H."/>
            <person name="Overmann J."/>
            <person name="Amann R."/>
            <person name="Jetten M.S.M."/>
            <person name="Mascher T."/>
            <person name="Medema M.H."/>
            <person name="Devos D.P."/>
            <person name="Kaster A.-K."/>
            <person name="Ovreas L."/>
            <person name="Rohde M."/>
            <person name="Galperin M.Y."/>
            <person name="Jogler C."/>
        </authorList>
    </citation>
    <scope>NUCLEOTIDE SEQUENCE [LARGE SCALE GENOMIC DNA]</scope>
    <source>
        <strain evidence="7 8">ETA_A8</strain>
    </source>
</reference>
<dbReference type="OrthoDB" id="9794225at2"/>
<feature type="transmembrane region" description="Helical" evidence="5">
    <location>
        <begin position="316"/>
        <end position="333"/>
    </location>
</feature>